<proteinExistence type="predicted"/>
<keyword evidence="2" id="KW-1185">Reference proteome</keyword>
<evidence type="ECO:0000313" key="1">
    <source>
        <dbReference type="EMBL" id="KOS40979.1"/>
    </source>
</evidence>
<gene>
    <name evidence="1" type="ORF">ACN38_g8152</name>
</gene>
<comment type="caution">
    <text evidence="1">The sequence shown here is derived from an EMBL/GenBank/DDBJ whole genome shotgun (WGS) entry which is preliminary data.</text>
</comment>
<protein>
    <submittedName>
        <fullName evidence="1">Uncharacterized protein</fullName>
    </submittedName>
</protein>
<organism evidence="1 2">
    <name type="scientific">Penicillium nordicum</name>
    <dbReference type="NCBI Taxonomy" id="229535"/>
    <lineage>
        <taxon>Eukaryota</taxon>
        <taxon>Fungi</taxon>
        <taxon>Dikarya</taxon>
        <taxon>Ascomycota</taxon>
        <taxon>Pezizomycotina</taxon>
        <taxon>Eurotiomycetes</taxon>
        <taxon>Eurotiomycetidae</taxon>
        <taxon>Eurotiales</taxon>
        <taxon>Aspergillaceae</taxon>
        <taxon>Penicillium</taxon>
    </lineage>
</organism>
<accession>A0A0N0RYC5</accession>
<name>A0A0N0RYC5_9EURO</name>
<dbReference type="Proteomes" id="UP000037696">
    <property type="component" value="Unassembled WGS sequence"/>
</dbReference>
<reference evidence="1 2" key="1">
    <citation type="submission" date="2015-08" db="EMBL/GenBank/DDBJ databases">
        <title>Genome sequencing of Penicillium nordicum.</title>
        <authorList>
            <person name="Nguyen H.D."/>
            <person name="Seifert K.A."/>
        </authorList>
    </citation>
    <scope>NUCLEOTIDE SEQUENCE [LARGE SCALE GENOMIC DNA]</scope>
    <source>
        <strain evidence="1 2">DAOMC 185683</strain>
    </source>
</reference>
<dbReference type="AlphaFoldDB" id="A0A0N0RYC5"/>
<evidence type="ECO:0000313" key="2">
    <source>
        <dbReference type="Proteomes" id="UP000037696"/>
    </source>
</evidence>
<dbReference type="EMBL" id="LHQQ01000145">
    <property type="protein sequence ID" value="KOS40979.1"/>
    <property type="molecule type" value="Genomic_DNA"/>
</dbReference>
<sequence>MYAIIGLTSLVDRNILTWLLRANWFCHGSISIWLWSVASYIPSAINRNHGFCYGLVVKYSIFIQQIYGALGIIINSCRTGSKAP</sequence>